<gene>
    <name evidence="3" type="ORF">g.30702</name>
</gene>
<dbReference type="PROSITE" id="PS00028">
    <property type="entry name" value="ZINC_FINGER_C2H2_1"/>
    <property type="match status" value="1"/>
</dbReference>
<dbReference type="EMBL" id="GEBQ01027172">
    <property type="protein sequence ID" value="JAT12805.1"/>
    <property type="molecule type" value="Transcribed_RNA"/>
</dbReference>
<dbReference type="AlphaFoldDB" id="A0A1B6KMX1"/>
<evidence type="ECO:0000259" key="2">
    <source>
        <dbReference type="PROSITE" id="PS00028"/>
    </source>
</evidence>
<reference evidence="3" key="1">
    <citation type="submission" date="2015-11" db="EMBL/GenBank/DDBJ databases">
        <title>De novo transcriptome assembly of four potential Pierce s Disease insect vectors from Arizona vineyards.</title>
        <authorList>
            <person name="Tassone E.E."/>
        </authorList>
    </citation>
    <scope>NUCLEOTIDE SEQUENCE</scope>
</reference>
<feature type="non-terminal residue" evidence="3">
    <location>
        <position position="1"/>
    </location>
</feature>
<feature type="domain" description="C2H2-type" evidence="2">
    <location>
        <begin position="4"/>
        <end position="25"/>
    </location>
</feature>
<feature type="compositionally biased region" description="Basic and acidic residues" evidence="1">
    <location>
        <begin position="69"/>
        <end position="84"/>
    </location>
</feature>
<evidence type="ECO:0000313" key="3">
    <source>
        <dbReference type="EMBL" id="JAT12805.1"/>
    </source>
</evidence>
<proteinExistence type="predicted"/>
<organism evidence="3">
    <name type="scientific">Graphocephala atropunctata</name>
    <dbReference type="NCBI Taxonomy" id="36148"/>
    <lineage>
        <taxon>Eukaryota</taxon>
        <taxon>Metazoa</taxon>
        <taxon>Ecdysozoa</taxon>
        <taxon>Arthropoda</taxon>
        <taxon>Hexapoda</taxon>
        <taxon>Insecta</taxon>
        <taxon>Pterygota</taxon>
        <taxon>Neoptera</taxon>
        <taxon>Paraneoptera</taxon>
        <taxon>Hemiptera</taxon>
        <taxon>Auchenorrhyncha</taxon>
        <taxon>Membracoidea</taxon>
        <taxon>Cicadellidae</taxon>
        <taxon>Cicadellinae</taxon>
        <taxon>Cicadellini</taxon>
        <taxon>Graphocephala</taxon>
    </lineage>
</organism>
<sequence length="162" mass="17887">PVECHVCQRVLSCRRNWTHHMIRLHPDEEITKRVVADKEARRLSMTKKSNLPGNVTSILSSLLTSTAPSRDKATNTGMECERKRPVPSPSSPSPAVRLLPPLSHPDLDSSREFIVDLGSVKGDSRLILKQKLMDLVNAVTHSSIDPANIIIAHTESPSKSLT</sequence>
<evidence type="ECO:0000256" key="1">
    <source>
        <dbReference type="SAM" id="MobiDB-lite"/>
    </source>
</evidence>
<accession>A0A1B6KMX1</accession>
<dbReference type="InterPro" id="IPR013087">
    <property type="entry name" value="Znf_C2H2_type"/>
</dbReference>
<protein>
    <recommendedName>
        <fullName evidence="2">C2H2-type domain-containing protein</fullName>
    </recommendedName>
</protein>
<feature type="region of interest" description="Disordered" evidence="1">
    <location>
        <begin position="64"/>
        <end position="103"/>
    </location>
</feature>
<name>A0A1B6KMX1_9HEMI</name>